<reference evidence="1 2" key="1">
    <citation type="journal article" date="2021" name="Mar. Drugs">
        <title>Genome Reduction and Secondary Metabolism of the Marine Sponge-Associated Cyanobacterium Leptothoe.</title>
        <authorList>
            <person name="Konstantinou D."/>
            <person name="Popin R.V."/>
            <person name="Fewer D.P."/>
            <person name="Sivonen K."/>
            <person name="Gkelis S."/>
        </authorList>
    </citation>
    <scope>NUCLEOTIDE SEQUENCE [LARGE SCALE GENOMIC DNA]</scope>
    <source>
        <strain evidence="1 2">TAU-MAC 1615</strain>
    </source>
</reference>
<sequence>MPTSQDLFPELEAACNNLLWRSESDYPFEVVVFPSTNSPTQILSAYPENTPIKAINLDDFFGQSTVERAWFDSRELELVRRYRNLRDLLETTLDNLQVYRIGDVEMDVYLVGTTEDGQAMGVKTTVVET</sequence>
<dbReference type="InterPro" id="IPR012489">
    <property type="entry name" value="NucleaseA_inhib-like"/>
</dbReference>
<dbReference type="Gene3D" id="3.40.1460.10">
    <property type="entry name" value="Nuclease A inhibitor-like"/>
    <property type="match status" value="1"/>
</dbReference>
<protein>
    <submittedName>
        <fullName evidence="1">Nuclease A inhibitor family protein</fullName>
    </submittedName>
</protein>
<organism evidence="1 2">
    <name type="scientific">Leptothoe kymatousa TAU-MAC 1615</name>
    <dbReference type="NCBI Taxonomy" id="2364775"/>
    <lineage>
        <taxon>Bacteria</taxon>
        <taxon>Bacillati</taxon>
        <taxon>Cyanobacteriota</taxon>
        <taxon>Cyanophyceae</taxon>
        <taxon>Nodosilineales</taxon>
        <taxon>Cymatolegaceae</taxon>
        <taxon>Leptothoe</taxon>
        <taxon>Leptothoe kymatousa</taxon>
    </lineage>
</organism>
<name>A0ABS5XZC7_9CYAN</name>
<keyword evidence="2" id="KW-1185">Reference proteome</keyword>
<dbReference type="RefSeq" id="WP_215616843.1">
    <property type="nucleotide sequence ID" value="NZ_JADOER010000003.1"/>
</dbReference>
<gene>
    <name evidence="1" type="ORF">IXB28_01825</name>
</gene>
<dbReference type="Pfam" id="PF07924">
    <property type="entry name" value="NuiA"/>
    <property type="match status" value="1"/>
</dbReference>
<dbReference type="SUPFAM" id="SSF82602">
    <property type="entry name" value="Nuclease A inhibitor (NuiA)"/>
    <property type="match status" value="1"/>
</dbReference>
<proteinExistence type="predicted"/>
<evidence type="ECO:0000313" key="1">
    <source>
        <dbReference type="EMBL" id="MBT9310931.1"/>
    </source>
</evidence>
<comment type="caution">
    <text evidence="1">The sequence shown here is derived from an EMBL/GenBank/DDBJ whole genome shotgun (WGS) entry which is preliminary data.</text>
</comment>
<accession>A0ABS5XZC7</accession>
<dbReference type="InterPro" id="IPR036587">
    <property type="entry name" value="NucleaseA_inhib-like_sf"/>
</dbReference>
<dbReference type="EMBL" id="JADOER010000003">
    <property type="protein sequence ID" value="MBT9310931.1"/>
    <property type="molecule type" value="Genomic_DNA"/>
</dbReference>
<dbReference type="Proteomes" id="UP001196661">
    <property type="component" value="Unassembled WGS sequence"/>
</dbReference>
<evidence type="ECO:0000313" key="2">
    <source>
        <dbReference type="Proteomes" id="UP001196661"/>
    </source>
</evidence>